<dbReference type="PROSITE" id="PS51257">
    <property type="entry name" value="PROKAR_LIPOPROTEIN"/>
    <property type="match status" value="1"/>
</dbReference>
<evidence type="ECO:0000259" key="3">
    <source>
        <dbReference type="Pfam" id="PF10988"/>
    </source>
</evidence>
<evidence type="ECO:0000313" key="5">
    <source>
        <dbReference type="Proteomes" id="UP000007264"/>
    </source>
</evidence>
<evidence type="ECO:0000256" key="1">
    <source>
        <dbReference type="SAM" id="MobiDB-lite"/>
    </source>
</evidence>
<accession>I0Z640</accession>
<feature type="chain" id="PRO_5003637531" description="Putative auto-transporter adhesin head GIN domain-containing protein" evidence="2">
    <location>
        <begin position="28"/>
        <end position="531"/>
    </location>
</feature>
<keyword evidence="5" id="KW-1185">Reference proteome</keyword>
<dbReference type="Gene3D" id="2.160.20.120">
    <property type="match status" value="1"/>
</dbReference>
<dbReference type="eggNOG" id="ENOG502SZPG">
    <property type="taxonomic scope" value="Eukaryota"/>
</dbReference>
<feature type="domain" description="Putative auto-transporter adhesin head GIN" evidence="3">
    <location>
        <begin position="113"/>
        <end position="283"/>
    </location>
</feature>
<comment type="caution">
    <text evidence="4">The sequence shown here is derived from an EMBL/GenBank/DDBJ whole genome shotgun (WGS) entry which is preliminary data.</text>
</comment>
<dbReference type="GeneID" id="17044113"/>
<name>I0Z640_COCSC</name>
<dbReference type="STRING" id="574566.I0Z640"/>
<feature type="signal peptide" evidence="2">
    <location>
        <begin position="1"/>
        <end position="27"/>
    </location>
</feature>
<sequence length="531" mass="54396">MTRNWSWRMPLCLMLALAAIACTQGQADNFFAELPPTAAPEVLIAAPSPSVVPAAAPAEVIVPATPAEAPVAAPAEVPAAAPAEVPAAAPTPSQETFAPPVTYTYVDLSDTPFSSIQVCWPFNTYIIPADNYTLDIQAEDVVLGAINLNVTDDGTLELWTEGDFRTPYPVIAIVSLPFDSLSGVFVPSPSAEVTVGPGFVADNFTASAPFSSQDLNVLSLTADTLRVQSSGLGRIYVDGIIGNATIAASGSGDVYVIGLEDTAVLNLAGTVTANIQATNESAIITGQASGINTVLYQMGSCFVTTPFLFGSPCQQTDYVDVPTIDPLWSCGLRVTGNFTCPAGGIQLAQRRAAAGLLPLAAAVTRVPSPPLSPPPSLPPPSPIFAAAGGGAAVSPPVTEIPTLQPPPPLFFASPSPNIVSRVGSGPQFAGASGTGTQVANAVSGPGLQQQNLGTNSPVPDLFNTPGFTDGFGGFGKRRLQQSLSSSSSSGGQSIQTSSSGVLQSKSTRPYPCYYDVLGGGFDALRIFPNGP</sequence>
<gene>
    <name evidence="4" type="ORF">COCSUDRAFT_40265</name>
</gene>
<dbReference type="Proteomes" id="UP000007264">
    <property type="component" value="Unassembled WGS sequence"/>
</dbReference>
<evidence type="ECO:0000313" key="4">
    <source>
        <dbReference type="EMBL" id="EIE26109.1"/>
    </source>
</evidence>
<keyword evidence="2" id="KW-0732">Signal</keyword>
<dbReference type="KEGG" id="csl:COCSUDRAFT_40265"/>
<dbReference type="RefSeq" id="XP_005650653.1">
    <property type="nucleotide sequence ID" value="XM_005650596.1"/>
</dbReference>
<evidence type="ECO:0000256" key="2">
    <source>
        <dbReference type="SAM" id="SignalP"/>
    </source>
</evidence>
<organism evidence="4 5">
    <name type="scientific">Coccomyxa subellipsoidea (strain C-169)</name>
    <name type="common">Green microalga</name>
    <dbReference type="NCBI Taxonomy" id="574566"/>
    <lineage>
        <taxon>Eukaryota</taxon>
        <taxon>Viridiplantae</taxon>
        <taxon>Chlorophyta</taxon>
        <taxon>core chlorophytes</taxon>
        <taxon>Trebouxiophyceae</taxon>
        <taxon>Trebouxiophyceae incertae sedis</taxon>
        <taxon>Coccomyxaceae</taxon>
        <taxon>Coccomyxa</taxon>
        <taxon>Coccomyxa subellipsoidea</taxon>
    </lineage>
</organism>
<dbReference type="InterPro" id="IPR021255">
    <property type="entry name" value="DUF2807"/>
</dbReference>
<proteinExistence type="predicted"/>
<reference evidence="4 5" key="1">
    <citation type="journal article" date="2012" name="Genome Biol.">
        <title>The genome of the polar eukaryotic microalga coccomyxa subellipsoidea reveals traits of cold adaptation.</title>
        <authorList>
            <person name="Blanc G."/>
            <person name="Agarkova I."/>
            <person name="Grimwood J."/>
            <person name="Kuo A."/>
            <person name="Brueggeman A."/>
            <person name="Dunigan D."/>
            <person name="Gurnon J."/>
            <person name="Ladunga I."/>
            <person name="Lindquist E."/>
            <person name="Lucas S."/>
            <person name="Pangilinan J."/>
            <person name="Proschold T."/>
            <person name="Salamov A."/>
            <person name="Schmutz J."/>
            <person name="Weeks D."/>
            <person name="Yamada T."/>
            <person name="Claverie J.M."/>
            <person name="Grigoriev I."/>
            <person name="Van Etten J."/>
            <person name="Lomsadze A."/>
            <person name="Borodovsky M."/>
        </authorList>
    </citation>
    <scope>NUCLEOTIDE SEQUENCE [LARGE SCALE GENOMIC DNA]</scope>
    <source>
        <strain evidence="4 5">C-169</strain>
    </source>
</reference>
<feature type="region of interest" description="Disordered" evidence="1">
    <location>
        <begin position="473"/>
        <end position="504"/>
    </location>
</feature>
<dbReference type="Pfam" id="PF10988">
    <property type="entry name" value="DUF2807"/>
    <property type="match status" value="1"/>
</dbReference>
<feature type="compositionally biased region" description="Low complexity" evidence="1">
    <location>
        <begin position="480"/>
        <end position="500"/>
    </location>
</feature>
<dbReference type="EMBL" id="AGSI01000003">
    <property type="protein sequence ID" value="EIE26109.1"/>
    <property type="molecule type" value="Genomic_DNA"/>
</dbReference>
<feature type="compositionally biased region" description="Polar residues" evidence="1">
    <location>
        <begin position="434"/>
        <end position="457"/>
    </location>
</feature>
<dbReference type="OrthoDB" id="514989at2759"/>
<feature type="region of interest" description="Disordered" evidence="1">
    <location>
        <begin position="429"/>
        <end position="458"/>
    </location>
</feature>
<dbReference type="AlphaFoldDB" id="I0Z640"/>
<protein>
    <recommendedName>
        <fullName evidence="3">Putative auto-transporter adhesin head GIN domain-containing protein</fullName>
    </recommendedName>
</protein>